<evidence type="ECO:0000256" key="3">
    <source>
        <dbReference type="ARBA" id="ARBA00023172"/>
    </source>
</evidence>
<feature type="domain" description="Tyr recombinase" evidence="4">
    <location>
        <begin position="54"/>
        <end position="255"/>
    </location>
</feature>
<dbReference type="Pfam" id="PF00589">
    <property type="entry name" value="Phage_integrase"/>
    <property type="match status" value="1"/>
</dbReference>
<proteinExistence type="inferred from homology"/>
<comment type="similarity">
    <text evidence="1">Belongs to the 'phage' integrase family.</text>
</comment>
<dbReference type="PROSITE" id="PS51898">
    <property type="entry name" value="TYR_RECOMBINASE"/>
    <property type="match status" value="1"/>
</dbReference>
<dbReference type="GO" id="GO:0003677">
    <property type="term" value="F:DNA binding"/>
    <property type="evidence" value="ECO:0007669"/>
    <property type="project" value="UniProtKB-KW"/>
</dbReference>
<dbReference type="PANTHER" id="PTHR30349:SF41">
    <property type="entry name" value="INTEGRASE_RECOMBINASE PROTEIN MJ0367-RELATED"/>
    <property type="match status" value="1"/>
</dbReference>
<dbReference type="PANTHER" id="PTHR30349">
    <property type="entry name" value="PHAGE INTEGRASE-RELATED"/>
    <property type="match status" value="1"/>
</dbReference>
<evidence type="ECO:0000256" key="2">
    <source>
        <dbReference type="ARBA" id="ARBA00023125"/>
    </source>
</evidence>
<evidence type="ECO:0000259" key="4">
    <source>
        <dbReference type="PROSITE" id="PS51898"/>
    </source>
</evidence>
<name>A0A291RUJ0_9NOCA</name>
<evidence type="ECO:0000256" key="1">
    <source>
        <dbReference type="ARBA" id="ARBA00008857"/>
    </source>
</evidence>
<gene>
    <name evidence="5" type="ORF">CRH09_38375</name>
</gene>
<dbReference type="InterPro" id="IPR013762">
    <property type="entry name" value="Integrase-like_cat_sf"/>
</dbReference>
<evidence type="ECO:0000313" key="6">
    <source>
        <dbReference type="Proteomes" id="UP000221961"/>
    </source>
</evidence>
<dbReference type="InterPro" id="IPR011010">
    <property type="entry name" value="DNA_brk_join_enz"/>
</dbReference>
<dbReference type="KEGG" id="ntp:CRH09_38375"/>
<sequence length="281" mass="31330">MENFFDGMKTKVGVPTAQLARVCLIGMFDLANRYGAARFGNLVKLTATITVKRQPVVALSPSQVKIVRRLLRADTYCQRSGIADMVDLMLGTGARIGEVVVLRWKHFDLDADIPTLLIEATAAWGDGKSVYAQPYPKGGPQARRRLKLPRWLAEVMSTRRDRMPREPEDLVFPSRNGTIRHPNTARQSINDARDRVGLIELPMNPHTYRKTVGTKIGHQDIEKAAAQLGHSTSEVTKRHYVAPAVEGPDAREYLEDFADTVDEFIAEVEDYVASFADPGQD</sequence>
<keyword evidence="2" id="KW-0238">DNA-binding</keyword>
<dbReference type="EMBL" id="CP023778">
    <property type="protein sequence ID" value="ATL71173.1"/>
    <property type="molecule type" value="Genomic_DNA"/>
</dbReference>
<reference evidence="5 6" key="1">
    <citation type="submission" date="2017-10" db="EMBL/GenBank/DDBJ databases">
        <title>Comparative genomics between pathogenic Norcardia.</title>
        <authorList>
            <person name="Zeng L."/>
        </authorList>
    </citation>
    <scope>NUCLEOTIDE SEQUENCE [LARGE SCALE GENOMIC DNA]</scope>
    <source>
        <strain evidence="5 6">NC_YFY_NT001</strain>
    </source>
</reference>
<accession>A0A291RUJ0</accession>
<dbReference type="CDD" id="cd00397">
    <property type="entry name" value="DNA_BRE_C"/>
    <property type="match status" value="1"/>
</dbReference>
<dbReference type="InterPro" id="IPR050090">
    <property type="entry name" value="Tyrosine_recombinase_XerCD"/>
</dbReference>
<protein>
    <recommendedName>
        <fullName evidence="4">Tyr recombinase domain-containing protein</fullName>
    </recommendedName>
</protein>
<dbReference type="Proteomes" id="UP000221961">
    <property type="component" value="Chromosome"/>
</dbReference>
<evidence type="ECO:0000313" key="5">
    <source>
        <dbReference type="EMBL" id="ATL71173.1"/>
    </source>
</evidence>
<dbReference type="InterPro" id="IPR002104">
    <property type="entry name" value="Integrase_catalytic"/>
</dbReference>
<dbReference type="GO" id="GO:0006310">
    <property type="term" value="P:DNA recombination"/>
    <property type="evidence" value="ECO:0007669"/>
    <property type="project" value="UniProtKB-KW"/>
</dbReference>
<dbReference type="SUPFAM" id="SSF56349">
    <property type="entry name" value="DNA breaking-rejoining enzymes"/>
    <property type="match status" value="1"/>
</dbReference>
<dbReference type="GO" id="GO:0015074">
    <property type="term" value="P:DNA integration"/>
    <property type="evidence" value="ECO:0007669"/>
    <property type="project" value="InterPro"/>
</dbReference>
<dbReference type="Gene3D" id="1.10.443.10">
    <property type="entry name" value="Intergrase catalytic core"/>
    <property type="match status" value="1"/>
</dbReference>
<keyword evidence="3" id="KW-0233">DNA recombination</keyword>
<organism evidence="5 6">
    <name type="scientific">Nocardia terpenica</name>
    <dbReference type="NCBI Taxonomy" id="455432"/>
    <lineage>
        <taxon>Bacteria</taxon>
        <taxon>Bacillati</taxon>
        <taxon>Actinomycetota</taxon>
        <taxon>Actinomycetes</taxon>
        <taxon>Mycobacteriales</taxon>
        <taxon>Nocardiaceae</taxon>
        <taxon>Nocardia</taxon>
    </lineage>
</organism>
<dbReference type="AlphaFoldDB" id="A0A291RUJ0"/>